<keyword evidence="5" id="KW-1185">Reference proteome</keyword>
<evidence type="ECO:0000259" key="3">
    <source>
        <dbReference type="Pfam" id="PF00293"/>
    </source>
</evidence>
<accession>A0ABN5IC61</accession>
<keyword evidence="1" id="KW-0378">Hydrolase</keyword>
<feature type="compositionally biased region" description="Low complexity" evidence="2">
    <location>
        <begin position="57"/>
        <end position="66"/>
    </location>
</feature>
<protein>
    <submittedName>
        <fullName evidence="4">NUDIX domain-containing protein</fullName>
    </submittedName>
</protein>
<dbReference type="Pfam" id="PF00293">
    <property type="entry name" value="NUDIX"/>
    <property type="match status" value="1"/>
</dbReference>
<evidence type="ECO:0000313" key="5">
    <source>
        <dbReference type="Proteomes" id="UP000238413"/>
    </source>
</evidence>
<dbReference type="EMBL" id="CP026652">
    <property type="protein sequence ID" value="AVH60762.1"/>
    <property type="molecule type" value="Genomic_DNA"/>
</dbReference>
<dbReference type="Gene3D" id="3.90.79.10">
    <property type="entry name" value="Nucleoside Triphosphate Pyrophosphohydrolase"/>
    <property type="match status" value="1"/>
</dbReference>
<dbReference type="PROSITE" id="PS00893">
    <property type="entry name" value="NUDIX_BOX"/>
    <property type="match status" value="1"/>
</dbReference>
<evidence type="ECO:0000313" key="4">
    <source>
        <dbReference type="EMBL" id="AVH60762.1"/>
    </source>
</evidence>
<dbReference type="SUPFAM" id="SSF55811">
    <property type="entry name" value="Nudix"/>
    <property type="match status" value="1"/>
</dbReference>
<dbReference type="InterPro" id="IPR000086">
    <property type="entry name" value="NUDIX_hydrolase_dom"/>
</dbReference>
<sequence>MNLPSGKPDEGEDVFDAVIREAREEIGVIVDRNALRVVRGVIHPGWDKRLLGCSWPTTSASPSCSSAPPPRRTGVSIRRGPVRPPGRTRPSDPRVP</sequence>
<feature type="domain" description="Nudix hydrolase" evidence="3">
    <location>
        <begin position="3"/>
        <end position="38"/>
    </location>
</feature>
<organism evidence="4 5">
    <name type="scientific">Streptomyces dengpaensis</name>
    <dbReference type="NCBI Taxonomy" id="2049881"/>
    <lineage>
        <taxon>Bacteria</taxon>
        <taxon>Bacillati</taxon>
        <taxon>Actinomycetota</taxon>
        <taxon>Actinomycetes</taxon>
        <taxon>Kitasatosporales</taxon>
        <taxon>Streptomycetaceae</taxon>
        <taxon>Streptomyces</taxon>
    </lineage>
</organism>
<feature type="region of interest" description="Disordered" evidence="2">
    <location>
        <begin position="57"/>
        <end position="96"/>
    </location>
</feature>
<proteinExistence type="predicted"/>
<name>A0ABN5IC61_9ACTN</name>
<reference evidence="4 5" key="1">
    <citation type="submission" date="2018-02" db="EMBL/GenBank/DDBJ databases">
        <title>Complete genome sequence of Streptomyces dengpaensis, the producer of angucyclines.</title>
        <authorList>
            <person name="Yumei L."/>
        </authorList>
    </citation>
    <scope>NUCLEOTIDE SEQUENCE [LARGE SCALE GENOMIC DNA]</scope>
    <source>
        <strain evidence="4 5">XZHG99</strain>
    </source>
</reference>
<dbReference type="Proteomes" id="UP000238413">
    <property type="component" value="Chromosome"/>
</dbReference>
<dbReference type="InterPro" id="IPR015797">
    <property type="entry name" value="NUDIX_hydrolase-like_dom_sf"/>
</dbReference>
<evidence type="ECO:0000256" key="2">
    <source>
        <dbReference type="SAM" id="MobiDB-lite"/>
    </source>
</evidence>
<dbReference type="InterPro" id="IPR020084">
    <property type="entry name" value="NUDIX_hydrolase_CS"/>
</dbReference>
<evidence type="ECO:0000256" key="1">
    <source>
        <dbReference type="ARBA" id="ARBA00022801"/>
    </source>
</evidence>
<gene>
    <name evidence="4" type="ORF">C4B68_39035</name>
</gene>